<dbReference type="EC" id="2.7.13.3" evidence="3"/>
<dbReference type="InterPro" id="IPR000700">
    <property type="entry name" value="PAS-assoc_C"/>
</dbReference>
<evidence type="ECO:0000259" key="14">
    <source>
        <dbReference type="PROSITE" id="PS50113"/>
    </source>
</evidence>
<evidence type="ECO:0000256" key="9">
    <source>
        <dbReference type="ARBA" id="ARBA00022840"/>
    </source>
</evidence>
<keyword evidence="8 15" id="KW-0418">Kinase</keyword>
<dbReference type="InterPro" id="IPR005467">
    <property type="entry name" value="His_kinase_dom"/>
</dbReference>
<reference evidence="15 16" key="1">
    <citation type="submission" date="2016-07" db="EMBL/GenBank/DDBJ databases">
        <authorList>
            <person name="Lefevre C.T."/>
        </authorList>
    </citation>
    <scope>NUCLEOTIDE SEQUENCE [LARGE SCALE GENOMIC DNA]</scope>
    <source>
        <strain evidence="15">PR1</strain>
    </source>
</reference>
<evidence type="ECO:0000256" key="8">
    <source>
        <dbReference type="ARBA" id="ARBA00022777"/>
    </source>
</evidence>
<dbReference type="FunFam" id="3.30.565.10:FF:000023">
    <property type="entry name" value="PAS domain-containing sensor histidine kinase"/>
    <property type="match status" value="1"/>
</dbReference>
<dbReference type="InterPro" id="IPR036097">
    <property type="entry name" value="HisK_dim/P_sf"/>
</dbReference>
<dbReference type="GO" id="GO:0005524">
    <property type="term" value="F:ATP binding"/>
    <property type="evidence" value="ECO:0007669"/>
    <property type="project" value="UniProtKB-KW"/>
</dbReference>
<dbReference type="SMART" id="SM00388">
    <property type="entry name" value="HisKA"/>
    <property type="match status" value="1"/>
</dbReference>
<feature type="domain" description="PAC" evidence="14">
    <location>
        <begin position="328"/>
        <end position="379"/>
    </location>
</feature>
<gene>
    <name evidence="15" type="ORF">MTBPR1_10582</name>
</gene>
<name>A0A1C3RDJ6_9PROT</name>
<evidence type="ECO:0000256" key="4">
    <source>
        <dbReference type="ARBA" id="ARBA00022475"/>
    </source>
</evidence>
<feature type="domain" description="PAS" evidence="13">
    <location>
        <begin position="140"/>
        <end position="205"/>
    </location>
</feature>
<dbReference type="AlphaFoldDB" id="A0A1C3RDJ6"/>
<dbReference type="InterPro" id="IPR036890">
    <property type="entry name" value="HATPase_C_sf"/>
</dbReference>
<dbReference type="GO" id="GO:0000155">
    <property type="term" value="F:phosphorelay sensor kinase activity"/>
    <property type="evidence" value="ECO:0007669"/>
    <property type="project" value="InterPro"/>
</dbReference>
<dbReference type="PROSITE" id="PS50112">
    <property type="entry name" value="PAS"/>
    <property type="match status" value="2"/>
</dbReference>
<dbReference type="EMBL" id="FLYE01000001">
    <property type="protein sequence ID" value="SCA55335.1"/>
    <property type="molecule type" value="Genomic_DNA"/>
</dbReference>
<accession>A0A1C3RDJ6</accession>
<dbReference type="RefSeq" id="WP_069186018.1">
    <property type="nucleotide sequence ID" value="NZ_FLYE01000001.1"/>
</dbReference>
<evidence type="ECO:0000256" key="1">
    <source>
        <dbReference type="ARBA" id="ARBA00000085"/>
    </source>
</evidence>
<keyword evidence="6 15" id="KW-0808">Transferase</keyword>
<dbReference type="Pfam" id="PF00512">
    <property type="entry name" value="HisKA"/>
    <property type="match status" value="1"/>
</dbReference>
<evidence type="ECO:0000256" key="10">
    <source>
        <dbReference type="ARBA" id="ARBA00023012"/>
    </source>
</evidence>
<dbReference type="Gene3D" id="3.30.565.10">
    <property type="entry name" value="Histidine kinase-like ATPase, C-terminal domain"/>
    <property type="match status" value="1"/>
</dbReference>
<keyword evidence="7" id="KW-0547">Nucleotide-binding</keyword>
<dbReference type="GO" id="GO:0005886">
    <property type="term" value="C:plasma membrane"/>
    <property type="evidence" value="ECO:0007669"/>
    <property type="project" value="UniProtKB-SubCell"/>
</dbReference>
<dbReference type="PROSITE" id="PS50109">
    <property type="entry name" value="HIS_KIN"/>
    <property type="match status" value="1"/>
</dbReference>
<dbReference type="Pfam" id="PF13426">
    <property type="entry name" value="PAS_9"/>
    <property type="match status" value="2"/>
</dbReference>
<feature type="domain" description="Histidine kinase" evidence="12">
    <location>
        <begin position="397"/>
        <end position="617"/>
    </location>
</feature>
<dbReference type="PRINTS" id="PR00344">
    <property type="entry name" value="BCTRLSENSOR"/>
</dbReference>
<dbReference type="Gene3D" id="1.10.287.130">
    <property type="match status" value="1"/>
</dbReference>
<evidence type="ECO:0000259" key="12">
    <source>
        <dbReference type="PROSITE" id="PS50109"/>
    </source>
</evidence>
<dbReference type="InterPro" id="IPR004358">
    <property type="entry name" value="Sig_transdc_His_kin-like_C"/>
</dbReference>
<organism evidence="15 16">
    <name type="scientific">Candidatus Terasakiella magnetica</name>
    <dbReference type="NCBI Taxonomy" id="1867952"/>
    <lineage>
        <taxon>Bacteria</taxon>
        <taxon>Pseudomonadati</taxon>
        <taxon>Pseudomonadota</taxon>
        <taxon>Alphaproteobacteria</taxon>
        <taxon>Rhodospirillales</taxon>
        <taxon>Terasakiellaceae</taxon>
        <taxon>Terasakiella</taxon>
    </lineage>
</organism>
<evidence type="ECO:0000256" key="6">
    <source>
        <dbReference type="ARBA" id="ARBA00022679"/>
    </source>
</evidence>
<keyword evidence="9" id="KW-0067">ATP-binding</keyword>
<dbReference type="NCBIfam" id="TIGR00229">
    <property type="entry name" value="sensory_box"/>
    <property type="match status" value="2"/>
</dbReference>
<dbReference type="InterPro" id="IPR003594">
    <property type="entry name" value="HATPase_dom"/>
</dbReference>
<dbReference type="Pfam" id="PF02518">
    <property type="entry name" value="HATPase_c"/>
    <property type="match status" value="1"/>
</dbReference>
<keyword evidence="10" id="KW-0902">Two-component regulatory system</keyword>
<evidence type="ECO:0000313" key="15">
    <source>
        <dbReference type="EMBL" id="SCA55335.1"/>
    </source>
</evidence>
<evidence type="ECO:0000256" key="7">
    <source>
        <dbReference type="ARBA" id="ARBA00022741"/>
    </source>
</evidence>
<dbReference type="SUPFAM" id="SSF47384">
    <property type="entry name" value="Homodimeric domain of signal transducing histidine kinase"/>
    <property type="match status" value="1"/>
</dbReference>
<evidence type="ECO:0000256" key="5">
    <source>
        <dbReference type="ARBA" id="ARBA00022553"/>
    </source>
</evidence>
<keyword evidence="4" id="KW-1003">Cell membrane</keyword>
<evidence type="ECO:0000256" key="2">
    <source>
        <dbReference type="ARBA" id="ARBA00004236"/>
    </source>
</evidence>
<keyword evidence="16" id="KW-1185">Reference proteome</keyword>
<dbReference type="GO" id="GO:0009927">
    <property type="term" value="F:histidine phosphotransfer kinase activity"/>
    <property type="evidence" value="ECO:0007669"/>
    <property type="project" value="TreeGrafter"/>
</dbReference>
<dbReference type="InterPro" id="IPR035965">
    <property type="entry name" value="PAS-like_dom_sf"/>
</dbReference>
<dbReference type="STRING" id="1867952.MTBPR1_10582"/>
<evidence type="ECO:0000259" key="13">
    <source>
        <dbReference type="PROSITE" id="PS50112"/>
    </source>
</evidence>
<proteinExistence type="predicted"/>
<keyword evidence="5" id="KW-0597">Phosphoprotein</keyword>
<evidence type="ECO:0000256" key="3">
    <source>
        <dbReference type="ARBA" id="ARBA00012438"/>
    </source>
</evidence>
<dbReference type="InterPro" id="IPR003661">
    <property type="entry name" value="HisK_dim/P_dom"/>
</dbReference>
<dbReference type="SUPFAM" id="SSF55874">
    <property type="entry name" value="ATPase domain of HSP90 chaperone/DNA topoisomerase II/histidine kinase"/>
    <property type="match status" value="1"/>
</dbReference>
<dbReference type="PROSITE" id="PS50113">
    <property type="entry name" value="PAC"/>
    <property type="match status" value="1"/>
</dbReference>
<protein>
    <recommendedName>
        <fullName evidence="3">histidine kinase</fullName>
        <ecNumber evidence="3">2.7.13.3</ecNumber>
    </recommendedName>
</protein>
<evidence type="ECO:0000313" key="16">
    <source>
        <dbReference type="Proteomes" id="UP000231658"/>
    </source>
</evidence>
<comment type="subcellular location">
    <subcellularLocation>
        <location evidence="2">Cell membrane</location>
    </subcellularLocation>
</comment>
<dbReference type="CDD" id="cd00082">
    <property type="entry name" value="HisKA"/>
    <property type="match status" value="1"/>
</dbReference>
<dbReference type="InterPro" id="IPR000014">
    <property type="entry name" value="PAS"/>
</dbReference>
<comment type="catalytic activity">
    <reaction evidence="1">
        <text>ATP + protein L-histidine = ADP + protein N-phospho-L-histidine.</text>
        <dbReference type="EC" id="2.7.13.3"/>
    </reaction>
</comment>
<dbReference type="CDD" id="cd00130">
    <property type="entry name" value="PAS"/>
    <property type="match status" value="2"/>
</dbReference>
<dbReference type="SUPFAM" id="SSF55785">
    <property type="entry name" value="PYP-like sensor domain (PAS domain)"/>
    <property type="match status" value="3"/>
</dbReference>
<feature type="domain" description="PAS" evidence="13">
    <location>
        <begin position="262"/>
        <end position="317"/>
    </location>
</feature>
<dbReference type="SMART" id="SM00091">
    <property type="entry name" value="PAS"/>
    <property type="match status" value="3"/>
</dbReference>
<dbReference type="OrthoDB" id="9810730at2"/>
<keyword evidence="11" id="KW-0472">Membrane</keyword>
<dbReference type="Pfam" id="PF12860">
    <property type="entry name" value="PAS_7"/>
    <property type="match status" value="1"/>
</dbReference>
<dbReference type="PANTHER" id="PTHR43047">
    <property type="entry name" value="TWO-COMPONENT HISTIDINE PROTEIN KINASE"/>
    <property type="match status" value="1"/>
</dbReference>
<dbReference type="Gene3D" id="3.30.450.20">
    <property type="entry name" value="PAS domain"/>
    <property type="match status" value="3"/>
</dbReference>
<dbReference type="PANTHER" id="PTHR43047:SF72">
    <property type="entry name" value="OSMOSENSING HISTIDINE PROTEIN KINASE SLN1"/>
    <property type="match status" value="1"/>
</dbReference>
<evidence type="ECO:0000256" key="11">
    <source>
        <dbReference type="ARBA" id="ARBA00023136"/>
    </source>
</evidence>
<dbReference type="Proteomes" id="UP000231658">
    <property type="component" value="Unassembled WGS sequence"/>
</dbReference>
<dbReference type="SMART" id="SM00387">
    <property type="entry name" value="HATPase_c"/>
    <property type="match status" value="1"/>
</dbReference>
<sequence length="627" mass="70421">MSDYTGFKELTPETMLIVQALDQLDQGFSIFDADLKLCLFNKHFQSLFKYPDDFLQIGMPIEKIIRYNLEHSKHPHAKEELLLKQRLEHIKEKTTENIIRMRPNGIVVSIATAPLPNGGIVATYKDVTETYNAKKELEKREAQFRGYLELSPVGATLVDLNGNIQYANTRLMKMFGYSLEEINDVSVLDFYANPDSRVELLASLQANQGPATFRFLGKKKDGSTFPMVLTSQIVELDGSKKIFSWLIDISDITEATKTIQHLSEQNKLILSAAGAGILGVDNHNIIQFINPAAAQLLGYGTDELKNKSLFNLIDDEEVLPDQYIDDPYIAESEIRCKSDRKIPVKFTISPIKNEEGTSGKVFVFDDISDRIAAEEVLRQAMKDIEATSQAKSHFLSTMSHELRTPLNAILGFAQILSGNSEKNLTGQQLTFVDHMFKAGEHLLKLINEAIDIAAIESGKVSLSMQSIEVTEVFKLCINQNLEFAEKNDVRLNIKSTTKEKLYVIADQARLQQILMHLISNGIKYNRKDGQVSLECERTDNDKIRIKVSDTGIGISNSEQLDIFEPFNRLDIHTKEIEGTGLGLTICRHLTQLMGGQIGYTTTKNKGSCFWISLPCSDENTPLIIKDI</sequence>